<evidence type="ECO:0000256" key="3">
    <source>
        <dbReference type="ARBA" id="ARBA00022679"/>
    </source>
</evidence>
<keyword evidence="8" id="KW-0472">Membrane</keyword>
<keyword evidence="6" id="KW-1133">Transmembrane helix</keyword>
<evidence type="ECO:0000256" key="5">
    <source>
        <dbReference type="ARBA" id="ARBA00022777"/>
    </source>
</evidence>
<dbReference type="Pfam" id="PF02518">
    <property type="entry name" value="HATPase_c"/>
    <property type="match status" value="1"/>
</dbReference>
<dbReference type="InterPro" id="IPR050482">
    <property type="entry name" value="Sensor_HK_TwoCompSys"/>
</dbReference>
<keyword evidence="5 10" id="KW-0418">Kinase</keyword>
<dbReference type="PANTHER" id="PTHR24421">
    <property type="entry name" value="NITRATE/NITRITE SENSOR PROTEIN NARX-RELATED"/>
    <property type="match status" value="1"/>
</dbReference>
<proteinExistence type="predicted"/>
<evidence type="ECO:0000256" key="1">
    <source>
        <dbReference type="ARBA" id="ARBA00004651"/>
    </source>
</evidence>
<evidence type="ECO:0000313" key="11">
    <source>
        <dbReference type="Proteomes" id="UP000752297"/>
    </source>
</evidence>
<reference evidence="10 11" key="1">
    <citation type="submission" date="2021-06" db="EMBL/GenBank/DDBJ databases">
        <title>Falsochrobactrum tianjin sp.nov., a new petroleum-degrading bacteria isolated from oily soils.</title>
        <authorList>
            <person name="Chen G."/>
            <person name="Chen H."/>
            <person name="Tian J."/>
            <person name="Qing J."/>
            <person name="Zhong L."/>
            <person name="Ma W."/>
            <person name="Song Y."/>
            <person name="Cui X."/>
            <person name="Yan B."/>
        </authorList>
    </citation>
    <scope>NUCLEOTIDE SEQUENCE [LARGE SCALE GENOMIC DNA]</scope>
    <source>
        <strain evidence="10 11">TDYN1</strain>
    </source>
</reference>
<dbReference type="PROSITE" id="PS50109">
    <property type="entry name" value="HIS_KIN"/>
    <property type="match status" value="1"/>
</dbReference>
<sequence length="430" mass="48075">MRTVRVWEERRLLERAPEYRTKLAAERLLEHYLNISRLLAGQLDFDSIIQAVAAEIHHILPYDHLDVCIKMVDGKFHIAYESGIETAWSKHPPALLSGSPIRSALSGEVDYLLTDDACSDPRFHFEGSFSTPIIAHGLKARLHVPLKAQGNIIGALSCSSLKPACYTMHDVRNAQSIADLLAPYFYAIRATEQAKQSAIIEAEASAREEGLRFGALKLTEALEMERHRIGMDLHDQTLADLTRLARHVERLARIPDLSGEQLEPLFRGLQHCMHDLRQIIEEAKPSVLQLFGFAQATENHLVRSVQDSGSVVEWILEDWSEGIADLLEETVGTSLFRIVQEAINNAIRHAHANVVRVQLRDNDGRLLVEVMDDGIGMDNQIEQRGHGIDNMRTRARLISANFAIRNNVEGQGTCVTIHLPQAIHNNSSGG</sequence>
<name>A0A949PM64_9HYPH</name>
<evidence type="ECO:0000256" key="8">
    <source>
        <dbReference type="ARBA" id="ARBA00023136"/>
    </source>
</evidence>
<dbReference type="GO" id="GO:0016301">
    <property type="term" value="F:kinase activity"/>
    <property type="evidence" value="ECO:0007669"/>
    <property type="project" value="UniProtKB-KW"/>
</dbReference>
<accession>A0A949PM64</accession>
<dbReference type="Proteomes" id="UP000752297">
    <property type="component" value="Unassembled WGS sequence"/>
</dbReference>
<protein>
    <submittedName>
        <fullName evidence="10">Sensor histidine kinase</fullName>
    </submittedName>
</protein>
<dbReference type="PANTHER" id="PTHR24421:SF37">
    <property type="entry name" value="SENSOR HISTIDINE KINASE NARS"/>
    <property type="match status" value="1"/>
</dbReference>
<dbReference type="Pfam" id="PF01590">
    <property type="entry name" value="GAF"/>
    <property type="match status" value="1"/>
</dbReference>
<evidence type="ECO:0000256" key="6">
    <source>
        <dbReference type="ARBA" id="ARBA00022989"/>
    </source>
</evidence>
<feature type="domain" description="Histidine kinase" evidence="9">
    <location>
        <begin position="335"/>
        <end position="423"/>
    </location>
</feature>
<keyword evidence="11" id="KW-1185">Reference proteome</keyword>
<keyword evidence="7" id="KW-0902">Two-component regulatory system</keyword>
<dbReference type="CDD" id="cd16917">
    <property type="entry name" value="HATPase_UhpB-NarQ-NarX-like"/>
    <property type="match status" value="1"/>
</dbReference>
<dbReference type="InterPro" id="IPR003594">
    <property type="entry name" value="HATPase_dom"/>
</dbReference>
<evidence type="ECO:0000256" key="4">
    <source>
        <dbReference type="ARBA" id="ARBA00022692"/>
    </source>
</evidence>
<dbReference type="GO" id="GO:0000160">
    <property type="term" value="P:phosphorelay signal transduction system"/>
    <property type="evidence" value="ECO:0007669"/>
    <property type="project" value="UniProtKB-KW"/>
</dbReference>
<organism evidence="10 11">
    <name type="scientific">Falsochrobactrum tianjinense</name>
    <dbReference type="NCBI Taxonomy" id="2706015"/>
    <lineage>
        <taxon>Bacteria</taxon>
        <taxon>Pseudomonadati</taxon>
        <taxon>Pseudomonadota</taxon>
        <taxon>Alphaproteobacteria</taxon>
        <taxon>Hyphomicrobiales</taxon>
        <taxon>Brucellaceae</taxon>
        <taxon>Falsochrobactrum</taxon>
    </lineage>
</organism>
<evidence type="ECO:0000256" key="2">
    <source>
        <dbReference type="ARBA" id="ARBA00022475"/>
    </source>
</evidence>
<evidence type="ECO:0000313" key="10">
    <source>
        <dbReference type="EMBL" id="MBV2143633.1"/>
    </source>
</evidence>
<dbReference type="EMBL" id="JAHRVA010000003">
    <property type="protein sequence ID" value="MBV2143633.1"/>
    <property type="molecule type" value="Genomic_DNA"/>
</dbReference>
<dbReference type="SMART" id="SM00065">
    <property type="entry name" value="GAF"/>
    <property type="match status" value="1"/>
</dbReference>
<dbReference type="InterPro" id="IPR005467">
    <property type="entry name" value="His_kinase_dom"/>
</dbReference>
<comment type="caution">
    <text evidence="10">The sequence shown here is derived from an EMBL/GenBank/DDBJ whole genome shotgun (WGS) entry which is preliminary data.</text>
</comment>
<dbReference type="SMART" id="SM00387">
    <property type="entry name" value="HATPase_c"/>
    <property type="match status" value="1"/>
</dbReference>
<dbReference type="GO" id="GO:0005886">
    <property type="term" value="C:plasma membrane"/>
    <property type="evidence" value="ECO:0007669"/>
    <property type="project" value="UniProtKB-SubCell"/>
</dbReference>
<dbReference type="InterPro" id="IPR003018">
    <property type="entry name" value="GAF"/>
</dbReference>
<dbReference type="AlphaFoldDB" id="A0A949PM64"/>
<evidence type="ECO:0000259" key="9">
    <source>
        <dbReference type="PROSITE" id="PS50109"/>
    </source>
</evidence>
<keyword evidence="4" id="KW-0812">Transmembrane</keyword>
<comment type="subcellular location">
    <subcellularLocation>
        <location evidence="1">Cell membrane</location>
        <topology evidence="1">Multi-pass membrane protein</topology>
    </subcellularLocation>
</comment>
<keyword evidence="2" id="KW-1003">Cell membrane</keyword>
<keyword evidence="3" id="KW-0808">Transferase</keyword>
<gene>
    <name evidence="10" type="ORF">KUG47_08990</name>
</gene>
<evidence type="ECO:0000256" key="7">
    <source>
        <dbReference type="ARBA" id="ARBA00023012"/>
    </source>
</evidence>